<reference evidence="7" key="2">
    <citation type="submission" date="2025-08" db="UniProtKB">
        <authorList>
            <consortium name="Ensembl"/>
        </authorList>
    </citation>
    <scope>IDENTIFICATION</scope>
</reference>
<dbReference type="SMART" id="SM00692">
    <property type="entry name" value="DM3"/>
    <property type="match status" value="1"/>
</dbReference>
<evidence type="ECO:0000256" key="5">
    <source>
        <dbReference type="PROSITE-ProRule" id="PRU00309"/>
    </source>
</evidence>
<protein>
    <recommendedName>
        <fullName evidence="6">THAP-type domain-containing protein</fullName>
    </recommendedName>
</protein>
<dbReference type="Proteomes" id="UP000472263">
    <property type="component" value="Chromosome 12"/>
</dbReference>
<evidence type="ECO:0000256" key="1">
    <source>
        <dbReference type="ARBA" id="ARBA00022723"/>
    </source>
</evidence>
<feature type="domain" description="THAP-type" evidence="6">
    <location>
        <begin position="1"/>
        <end position="83"/>
    </location>
</feature>
<dbReference type="GO" id="GO:0008270">
    <property type="term" value="F:zinc ion binding"/>
    <property type="evidence" value="ECO:0007669"/>
    <property type="project" value="UniProtKB-KW"/>
</dbReference>
<keyword evidence="1" id="KW-0479">Metal-binding</keyword>
<keyword evidence="3" id="KW-0862">Zinc</keyword>
<evidence type="ECO:0000256" key="3">
    <source>
        <dbReference type="ARBA" id="ARBA00022833"/>
    </source>
</evidence>
<evidence type="ECO:0000259" key="6">
    <source>
        <dbReference type="PROSITE" id="PS50950"/>
    </source>
</evidence>
<dbReference type="AlphaFoldDB" id="A0A667WP22"/>
<organism evidence="7 8">
    <name type="scientific">Myripristis murdjan</name>
    <name type="common">pinecone soldierfish</name>
    <dbReference type="NCBI Taxonomy" id="586833"/>
    <lineage>
        <taxon>Eukaryota</taxon>
        <taxon>Metazoa</taxon>
        <taxon>Chordata</taxon>
        <taxon>Craniata</taxon>
        <taxon>Vertebrata</taxon>
        <taxon>Euteleostomi</taxon>
        <taxon>Actinopterygii</taxon>
        <taxon>Neopterygii</taxon>
        <taxon>Teleostei</taxon>
        <taxon>Neoteleostei</taxon>
        <taxon>Acanthomorphata</taxon>
        <taxon>Holocentriformes</taxon>
        <taxon>Holocentridae</taxon>
        <taxon>Myripristis</taxon>
    </lineage>
</organism>
<dbReference type="InterPro" id="IPR006612">
    <property type="entry name" value="THAP_Znf"/>
</dbReference>
<proteinExistence type="predicted"/>
<dbReference type="PANTHER" id="PTHR47577:SF1">
    <property type="entry name" value="THAP DOMAIN-CONTAINING PROTEIN 6"/>
    <property type="match status" value="1"/>
</dbReference>
<accession>A0A667WP22</accession>
<evidence type="ECO:0000256" key="2">
    <source>
        <dbReference type="ARBA" id="ARBA00022771"/>
    </source>
</evidence>
<dbReference type="SMART" id="SM00980">
    <property type="entry name" value="THAP"/>
    <property type="match status" value="1"/>
</dbReference>
<keyword evidence="8" id="KW-1185">Reference proteome</keyword>
<dbReference type="InParanoid" id="A0A667WP22"/>
<dbReference type="PROSITE" id="PS50950">
    <property type="entry name" value="ZF_THAP"/>
    <property type="match status" value="1"/>
</dbReference>
<dbReference type="GO" id="GO:0003677">
    <property type="term" value="F:DNA binding"/>
    <property type="evidence" value="ECO:0007669"/>
    <property type="project" value="UniProtKB-UniRule"/>
</dbReference>
<reference evidence="7" key="3">
    <citation type="submission" date="2025-09" db="UniProtKB">
        <authorList>
            <consortium name="Ensembl"/>
        </authorList>
    </citation>
    <scope>IDENTIFICATION</scope>
</reference>
<evidence type="ECO:0000256" key="4">
    <source>
        <dbReference type="ARBA" id="ARBA00023125"/>
    </source>
</evidence>
<name>A0A667WP22_9TELE</name>
<keyword evidence="2 5" id="KW-0863">Zinc-finger</keyword>
<dbReference type="PANTHER" id="PTHR47577">
    <property type="entry name" value="THAP DOMAIN-CONTAINING PROTEIN 6"/>
    <property type="match status" value="1"/>
</dbReference>
<keyword evidence="4 5" id="KW-0238">DNA-binding</keyword>
<dbReference type="Pfam" id="PF05485">
    <property type="entry name" value="THAP"/>
    <property type="match status" value="1"/>
</dbReference>
<reference evidence="7" key="1">
    <citation type="submission" date="2019-06" db="EMBL/GenBank/DDBJ databases">
        <authorList>
            <consortium name="Wellcome Sanger Institute Data Sharing"/>
        </authorList>
    </citation>
    <scope>NUCLEOTIDE SEQUENCE [LARGE SCALE GENOMIC DNA]</scope>
</reference>
<dbReference type="SUPFAM" id="SSF57716">
    <property type="entry name" value="Glucocorticoid receptor-like (DNA-binding domain)"/>
    <property type="match status" value="1"/>
</dbReference>
<dbReference type="Ensembl" id="ENSMMDT00005003833.1">
    <property type="protein sequence ID" value="ENSMMDP00005003737.1"/>
    <property type="gene ID" value="ENSMMDG00005002078.1"/>
</dbReference>
<dbReference type="Gene3D" id="6.20.210.20">
    <property type="entry name" value="THAP domain"/>
    <property type="match status" value="1"/>
</dbReference>
<evidence type="ECO:0000313" key="7">
    <source>
        <dbReference type="Ensembl" id="ENSMMDP00005003737.1"/>
    </source>
</evidence>
<dbReference type="GeneTree" id="ENSGT00940000165627"/>
<dbReference type="InterPro" id="IPR038441">
    <property type="entry name" value="THAP_Znf_sf"/>
</dbReference>
<evidence type="ECO:0000313" key="8">
    <source>
        <dbReference type="Proteomes" id="UP000472263"/>
    </source>
</evidence>
<sequence>MLDFCAAYGCSNERSIETRSRGITFHRFPKDSSLKREWELAVKREGFVATERSLLCSEHFKADDFDRTGQIVRLRHGVKPSVFNFPSHLQKVCVLFG</sequence>